<dbReference type="SUPFAM" id="SSF53335">
    <property type="entry name" value="S-adenosyl-L-methionine-dependent methyltransferases"/>
    <property type="match status" value="1"/>
</dbReference>
<dbReference type="GO" id="GO:0003677">
    <property type="term" value="F:DNA binding"/>
    <property type="evidence" value="ECO:0007669"/>
    <property type="project" value="TreeGrafter"/>
</dbReference>
<dbReference type="RefSeq" id="WP_012832452.1">
    <property type="nucleotide sequence ID" value="NC_013441.1"/>
</dbReference>
<keyword evidence="4" id="KW-0680">Restriction system</keyword>
<dbReference type="STRING" id="526226.Gbro_0534"/>
<dbReference type="PROSITE" id="PS51679">
    <property type="entry name" value="SAM_MT_C5"/>
    <property type="match status" value="1"/>
</dbReference>
<dbReference type="HOGENOM" id="CLU_006958_2_0_11"/>
<dbReference type="PANTHER" id="PTHR10629">
    <property type="entry name" value="CYTOSINE-SPECIFIC METHYLTRANSFERASE"/>
    <property type="match status" value="1"/>
</dbReference>
<name>D0LEE6_GORB4</name>
<feature type="active site" evidence="5">
    <location>
        <position position="80"/>
    </location>
</feature>
<dbReference type="PROSITE" id="PS00094">
    <property type="entry name" value="C5_MTASE_1"/>
    <property type="match status" value="1"/>
</dbReference>
<dbReference type="Gene3D" id="3.90.120.10">
    <property type="entry name" value="DNA Methylase, subunit A, domain 2"/>
    <property type="match status" value="1"/>
</dbReference>
<reference evidence="9" key="1">
    <citation type="submission" date="2009-10" db="EMBL/GenBank/DDBJ databases">
        <title>The complete chromosome of Gordonia bronchialis DSM 43247.</title>
        <authorList>
            <consortium name="US DOE Joint Genome Institute (JGI-PGF)"/>
            <person name="Lucas S."/>
            <person name="Copeland A."/>
            <person name="Lapidus A."/>
            <person name="Glavina del Rio T."/>
            <person name="Dalin E."/>
            <person name="Tice H."/>
            <person name="Bruce D."/>
            <person name="Goodwin L."/>
            <person name="Pitluck S."/>
            <person name="Kyrpides N."/>
            <person name="Mavromatis K."/>
            <person name="Ivanova N."/>
            <person name="Ovchinnikova G."/>
            <person name="Saunders E."/>
            <person name="Brettin T."/>
            <person name="Detter J.C."/>
            <person name="Han C."/>
            <person name="Larimer F."/>
            <person name="Land M."/>
            <person name="Hauser L."/>
            <person name="Markowitz V."/>
            <person name="Cheng J.-F."/>
            <person name="Hugenholtz P."/>
            <person name="Woyke T."/>
            <person name="Wu D."/>
            <person name="Jando M."/>
            <person name="Schneider S."/>
            <person name="Goeker M."/>
            <person name="Klenk H.-P."/>
            <person name="Eisen J.A."/>
        </authorList>
    </citation>
    <scope>NUCLEOTIDE SEQUENCE [LARGE SCALE GENOMIC DNA]</scope>
    <source>
        <strain evidence="9">ATCC 25592 / DSM 43247 / BCRC 13721 / JCM 3198 / KCTC 3076 / NBRC 16047 / NCTC 10667</strain>
    </source>
</reference>
<dbReference type="AlphaFoldDB" id="D0LEE6"/>
<evidence type="ECO:0000256" key="3">
    <source>
        <dbReference type="ARBA" id="ARBA00022691"/>
    </source>
</evidence>
<dbReference type="InterPro" id="IPR018117">
    <property type="entry name" value="C5_DNA_meth_AS"/>
</dbReference>
<evidence type="ECO:0000256" key="6">
    <source>
        <dbReference type="RuleBase" id="RU000416"/>
    </source>
</evidence>
<dbReference type="InterPro" id="IPR050390">
    <property type="entry name" value="C5-Methyltransferase"/>
</dbReference>
<comment type="similarity">
    <text evidence="5 6">Belongs to the class I-like SAM-binding methyltransferase superfamily. C5-methyltransferase family.</text>
</comment>
<dbReference type="PRINTS" id="PR00105">
    <property type="entry name" value="C5METTRFRASE"/>
</dbReference>
<dbReference type="InterPro" id="IPR001525">
    <property type="entry name" value="C5_MeTfrase"/>
</dbReference>
<dbReference type="GO" id="GO:0032259">
    <property type="term" value="P:methylation"/>
    <property type="evidence" value="ECO:0007669"/>
    <property type="project" value="UniProtKB-KW"/>
</dbReference>
<evidence type="ECO:0000256" key="7">
    <source>
        <dbReference type="RuleBase" id="RU000417"/>
    </source>
</evidence>
<dbReference type="Pfam" id="PF00145">
    <property type="entry name" value="DNA_methylase"/>
    <property type="match status" value="2"/>
</dbReference>
<proteinExistence type="inferred from homology"/>
<dbReference type="NCBIfam" id="TIGR00675">
    <property type="entry name" value="dcm"/>
    <property type="match status" value="1"/>
</dbReference>
<protein>
    <recommendedName>
        <fullName evidence="7">Cytosine-specific methyltransferase</fullName>
        <ecNumber evidence="7">2.1.1.37</ecNumber>
    </recommendedName>
</protein>
<dbReference type="GO" id="GO:0044027">
    <property type="term" value="P:negative regulation of gene expression via chromosomal CpG island methylation"/>
    <property type="evidence" value="ECO:0007669"/>
    <property type="project" value="TreeGrafter"/>
</dbReference>
<reference evidence="8 9" key="2">
    <citation type="journal article" date="2010" name="Stand. Genomic Sci.">
        <title>Complete genome sequence of Gordonia bronchialis type strain (3410).</title>
        <authorList>
            <person name="Ivanova N."/>
            <person name="Sikorski J."/>
            <person name="Jando M."/>
            <person name="Lapidus A."/>
            <person name="Nolan M."/>
            <person name="Lucas S."/>
            <person name="Del Rio T.G."/>
            <person name="Tice H."/>
            <person name="Copeland A."/>
            <person name="Cheng J.F."/>
            <person name="Chen F."/>
            <person name="Bruce D."/>
            <person name="Goodwin L."/>
            <person name="Pitluck S."/>
            <person name="Mavromatis K."/>
            <person name="Ovchinnikova G."/>
            <person name="Pati A."/>
            <person name="Chen A."/>
            <person name="Palaniappan K."/>
            <person name="Land M."/>
            <person name="Hauser L."/>
            <person name="Chang Y.J."/>
            <person name="Jeffries C.D."/>
            <person name="Chain P."/>
            <person name="Saunders E."/>
            <person name="Han C."/>
            <person name="Detter J.C."/>
            <person name="Brettin T."/>
            <person name="Rohde M."/>
            <person name="Goker M."/>
            <person name="Bristow J."/>
            <person name="Eisen J.A."/>
            <person name="Markowitz V."/>
            <person name="Hugenholtz P."/>
            <person name="Klenk H.P."/>
            <person name="Kyrpides N.C."/>
        </authorList>
    </citation>
    <scope>NUCLEOTIDE SEQUENCE [LARGE SCALE GENOMIC DNA]</scope>
    <source>
        <strain evidence="9">ATCC 25592 / DSM 43247 / BCRC 13721 / JCM 3198 / KCTC 3076 / NBRC 16047 / NCTC 10667</strain>
    </source>
</reference>
<dbReference type="OrthoDB" id="9813719at2"/>
<evidence type="ECO:0000256" key="5">
    <source>
        <dbReference type="PROSITE-ProRule" id="PRU01016"/>
    </source>
</evidence>
<dbReference type="GO" id="GO:0003886">
    <property type="term" value="F:DNA (cytosine-5-)-methyltransferase activity"/>
    <property type="evidence" value="ECO:0007669"/>
    <property type="project" value="UniProtKB-EC"/>
</dbReference>
<accession>D0LEE6</accession>
<dbReference type="PROSITE" id="PS00095">
    <property type="entry name" value="C5_MTASE_2"/>
    <property type="match status" value="1"/>
</dbReference>
<dbReference type="KEGG" id="gbr:Gbro_0534"/>
<dbReference type="InterPro" id="IPR029063">
    <property type="entry name" value="SAM-dependent_MTases_sf"/>
</dbReference>
<comment type="catalytic activity">
    <reaction evidence="7">
        <text>a 2'-deoxycytidine in DNA + S-adenosyl-L-methionine = a 5-methyl-2'-deoxycytidine in DNA + S-adenosyl-L-homocysteine + H(+)</text>
        <dbReference type="Rhea" id="RHEA:13681"/>
        <dbReference type="Rhea" id="RHEA-COMP:11369"/>
        <dbReference type="Rhea" id="RHEA-COMP:11370"/>
        <dbReference type="ChEBI" id="CHEBI:15378"/>
        <dbReference type="ChEBI" id="CHEBI:57856"/>
        <dbReference type="ChEBI" id="CHEBI:59789"/>
        <dbReference type="ChEBI" id="CHEBI:85452"/>
        <dbReference type="ChEBI" id="CHEBI:85454"/>
        <dbReference type="EC" id="2.1.1.37"/>
    </reaction>
</comment>
<dbReference type="Proteomes" id="UP000001219">
    <property type="component" value="Chromosome"/>
</dbReference>
<dbReference type="Gene3D" id="3.40.50.150">
    <property type="entry name" value="Vaccinia Virus protein VP39"/>
    <property type="match status" value="1"/>
</dbReference>
<gene>
    <name evidence="8" type="ordered locus">Gbro_0534</name>
</gene>
<dbReference type="GO" id="GO:0009307">
    <property type="term" value="P:DNA restriction-modification system"/>
    <property type="evidence" value="ECO:0007669"/>
    <property type="project" value="UniProtKB-KW"/>
</dbReference>
<evidence type="ECO:0000256" key="4">
    <source>
        <dbReference type="ARBA" id="ARBA00022747"/>
    </source>
</evidence>
<dbReference type="eggNOG" id="COG0270">
    <property type="taxonomic scope" value="Bacteria"/>
</dbReference>
<keyword evidence="9" id="KW-1185">Reference proteome</keyword>
<evidence type="ECO:0000256" key="1">
    <source>
        <dbReference type="ARBA" id="ARBA00022603"/>
    </source>
</evidence>
<keyword evidence="1 5" id="KW-0489">Methyltransferase</keyword>
<evidence type="ECO:0000256" key="2">
    <source>
        <dbReference type="ARBA" id="ARBA00022679"/>
    </source>
</evidence>
<dbReference type="PANTHER" id="PTHR10629:SF52">
    <property type="entry name" value="DNA (CYTOSINE-5)-METHYLTRANSFERASE 1"/>
    <property type="match status" value="1"/>
</dbReference>
<evidence type="ECO:0000313" key="8">
    <source>
        <dbReference type="EMBL" id="ACY19864.1"/>
    </source>
</evidence>
<dbReference type="REBASE" id="22330">
    <property type="entry name" value="M.GbrORF534P"/>
</dbReference>
<sequence>MRSVELFAGGGGLTLGTHLAGFTTEVVAEWDRWSCDTLRENRDGGYPLVRDIDVEEGDVRYVDWSSVPEGIDLVSGGPPCQPFSAGGKGAAADDKRDMFPATAEVIRQLRPRAFIVENVRGLTRSAFSDYYSYIQLRLGHPEIVAKAGESWGDHFARLQAEHTSVRSDLQYKVMPTLVNAADYGVPQQRWRVFFVGFRSDVDAEWSFPSPTHSAAALRAAQDNGSYWEWHKVAKKYRTPTVRTAALVDGPLKPWRTVRDALRGLPEPTRNGSTKYLNHVLQPGARSYPGHTGSYIDAPAKALKAGVHGVPGGENMLRDVDGSVRYFTVREAARLQTFPDRYRLHGPWSEAMRQLGNAVPVMLAETVALSVREHLDVADFNAARAQAVSRQRAKRGSASA</sequence>
<dbReference type="EC" id="2.1.1.37" evidence="7"/>
<evidence type="ECO:0000313" key="9">
    <source>
        <dbReference type="Proteomes" id="UP000001219"/>
    </source>
</evidence>
<dbReference type="InterPro" id="IPR031303">
    <property type="entry name" value="C5_meth_CS"/>
</dbReference>
<organism evidence="8 9">
    <name type="scientific">Gordonia bronchialis (strain ATCC 25592 / DSM 43247 / BCRC 13721 / JCM 3198 / KCTC 3076 / NBRC 16047 / NCTC 10667)</name>
    <name type="common">Rhodococcus bronchialis</name>
    <dbReference type="NCBI Taxonomy" id="526226"/>
    <lineage>
        <taxon>Bacteria</taxon>
        <taxon>Bacillati</taxon>
        <taxon>Actinomycetota</taxon>
        <taxon>Actinomycetes</taxon>
        <taxon>Mycobacteriales</taxon>
        <taxon>Gordoniaceae</taxon>
        <taxon>Gordonia</taxon>
    </lineage>
</organism>
<dbReference type="EMBL" id="CP001802">
    <property type="protein sequence ID" value="ACY19864.1"/>
    <property type="molecule type" value="Genomic_DNA"/>
</dbReference>
<keyword evidence="3 5" id="KW-0949">S-adenosyl-L-methionine</keyword>
<keyword evidence="2 5" id="KW-0808">Transferase</keyword>